<dbReference type="RefSeq" id="WP_153452487.1">
    <property type="nucleotide sequence ID" value="NZ_WEGJ01000009.1"/>
</dbReference>
<name>A0A7K0CHC6_9ACTN</name>
<gene>
    <name evidence="2" type="ORF">SRB5_30260</name>
</gene>
<organism evidence="2 3">
    <name type="scientific">Streptomyces smaragdinus</name>
    <dbReference type="NCBI Taxonomy" id="2585196"/>
    <lineage>
        <taxon>Bacteria</taxon>
        <taxon>Bacillati</taxon>
        <taxon>Actinomycetota</taxon>
        <taxon>Actinomycetes</taxon>
        <taxon>Kitasatosporales</taxon>
        <taxon>Streptomycetaceae</taxon>
        <taxon>Streptomyces</taxon>
    </lineage>
</organism>
<dbReference type="AlphaFoldDB" id="A0A7K0CHC6"/>
<dbReference type="Proteomes" id="UP000466345">
    <property type="component" value="Unassembled WGS sequence"/>
</dbReference>
<evidence type="ECO:0000313" key="2">
    <source>
        <dbReference type="EMBL" id="MQY12887.1"/>
    </source>
</evidence>
<feature type="region of interest" description="Disordered" evidence="1">
    <location>
        <begin position="1"/>
        <end position="35"/>
    </location>
</feature>
<keyword evidence="3" id="KW-1185">Reference proteome</keyword>
<dbReference type="OrthoDB" id="4199387at2"/>
<comment type="caution">
    <text evidence="2">The sequence shown here is derived from an EMBL/GenBank/DDBJ whole genome shotgun (WGS) entry which is preliminary data.</text>
</comment>
<protein>
    <submittedName>
        <fullName evidence="2">Uncharacterized protein</fullName>
    </submittedName>
</protein>
<evidence type="ECO:0000256" key="1">
    <source>
        <dbReference type="SAM" id="MobiDB-lite"/>
    </source>
</evidence>
<dbReference type="EMBL" id="WEGJ01000009">
    <property type="protein sequence ID" value="MQY12887.1"/>
    <property type="molecule type" value="Genomic_DNA"/>
</dbReference>
<sequence>MTEASRYTASYSPLPETAGTPGPGEREPEGDPGADTRFLFRVAGLVHRLGAEGTELQRIDLIHRRFTFAQYPRPDDRLPVYSIGPVPDDDSERQGGDYIPLAPSPPWTQMTWLLEQLAVQLTFFGSHGARLTGIEAPSRRWADVTVEHEGTVWRARVPLEGRAEPIEQPGMVLAELFGEKRHLAVADGTIIHNAL</sequence>
<reference evidence="2 3" key="1">
    <citation type="submission" date="2019-10" db="EMBL/GenBank/DDBJ databases">
        <title>Streptomyces smaragdinus sp. nov. and Streptomyces fabii sp. nov., isolated from the gut of fungus growing-termite Macrotermes natalensis.</title>
        <authorList>
            <person name="Schwitalla J."/>
            <person name="Benndorf R."/>
            <person name="Martin K."/>
            <person name="De Beer W."/>
            <person name="Kaster A.-K."/>
            <person name="Vollmers J."/>
            <person name="Poulsen M."/>
            <person name="Beemelmanns C."/>
        </authorList>
    </citation>
    <scope>NUCLEOTIDE SEQUENCE [LARGE SCALE GENOMIC DNA]</scope>
    <source>
        <strain evidence="2 3">RB5</strain>
    </source>
</reference>
<proteinExistence type="predicted"/>
<evidence type="ECO:0000313" key="3">
    <source>
        <dbReference type="Proteomes" id="UP000466345"/>
    </source>
</evidence>
<feature type="compositionally biased region" description="Polar residues" evidence="1">
    <location>
        <begin position="1"/>
        <end position="11"/>
    </location>
</feature>
<accession>A0A7K0CHC6</accession>